<organism evidence="1 2">
    <name type="scientific">Solanum tuberosum</name>
    <name type="common">Potato</name>
    <dbReference type="NCBI Taxonomy" id="4113"/>
    <lineage>
        <taxon>Eukaryota</taxon>
        <taxon>Viridiplantae</taxon>
        <taxon>Streptophyta</taxon>
        <taxon>Embryophyta</taxon>
        <taxon>Tracheophyta</taxon>
        <taxon>Spermatophyta</taxon>
        <taxon>Magnoliopsida</taxon>
        <taxon>eudicotyledons</taxon>
        <taxon>Gunneridae</taxon>
        <taxon>Pentapetalae</taxon>
        <taxon>asterids</taxon>
        <taxon>lamiids</taxon>
        <taxon>Solanales</taxon>
        <taxon>Solanaceae</taxon>
        <taxon>Solanoideae</taxon>
        <taxon>Solaneae</taxon>
        <taxon>Solanum</taxon>
    </lineage>
</organism>
<evidence type="ECO:0000313" key="1">
    <source>
        <dbReference type="EnsemblPlants" id="PGSC0003DMT400039397"/>
    </source>
</evidence>
<sequence>MVNTATNDVATVASIPFKPPPLEYSEPKLDLLTCGGYSSNYRNSSSMTGVEVAGASFTPSFPSFPQLPSQASYHCHYRQSPTLFLRTSPKSDTSSNVRCKISLTIADTLSDEADFDL</sequence>
<protein>
    <submittedName>
        <fullName evidence="1">Uncharacterized protein</fullName>
    </submittedName>
</protein>
<keyword evidence="2" id="KW-1185">Reference proteome</keyword>
<dbReference type="EnsemblPlants" id="PGSC0003DMT400039397">
    <property type="protein sequence ID" value="PGSC0003DMT400039397"/>
    <property type="gene ID" value="PGSC0003DMG400015236"/>
</dbReference>
<reference evidence="2" key="1">
    <citation type="journal article" date="2011" name="Nature">
        <title>Genome sequence and analysis of the tuber crop potato.</title>
        <authorList>
            <consortium name="The Potato Genome Sequencing Consortium"/>
        </authorList>
    </citation>
    <scope>NUCLEOTIDE SEQUENCE [LARGE SCALE GENOMIC DNA]</scope>
    <source>
        <strain evidence="2">cv. DM1-3 516 R44</strain>
    </source>
</reference>
<evidence type="ECO:0000313" key="2">
    <source>
        <dbReference type="Proteomes" id="UP000011115"/>
    </source>
</evidence>
<dbReference type="HOGENOM" id="CLU_2089083_0_0_1"/>
<dbReference type="Gramene" id="PGSC0003DMT400039397">
    <property type="protein sequence ID" value="PGSC0003DMT400039397"/>
    <property type="gene ID" value="PGSC0003DMG400015236"/>
</dbReference>
<dbReference type="InParanoid" id="M1B880"/>
<dbReference type="PaxDb" id="4113-PGSC0003DMT400039397"/>
<accession>M1B880</accession>
<name>M1B880_SOLTU</name>
<reference evidence="1" key="2">
    <citation type="submission" date="2015-06" db="UniProtKB">
        <authorList>
            <consortium name="EnsemblPlants"/>
        </authorList>
    </citation>
    <scope>IDENTIFICATION</scope>
    <source>
        <strain evidence="1">DM1-3 516 R44</strain>
    </source>
</reference>
<dbReference type="Proteomes" id="UP000011115">
    <property type="component" value="Unassembled WGS sequence"/>
</dbReference>
<dbReference type="AlphaFoldDB" id="M1B880"/>
<dbReference type="ExpressionAtlas" id="M1B880">
    <property type="expression patterns" value="baseline"/>
</dbReference>
<proteinExistence type="predicted"/>